<dbReference type="InterPro" id="IPR036388">
    <property type="entry name" value="WH-like_DNA-bd_sf"/>
</dbReference>
<evidence type="ECO:0000313" key="8">
    <source>
        <dbReference type="Proteomes" id="UP001153069"/>
    </source>
</evidence>
<dbReference type="Gene3D" id="1.10.10.10">
    <property type="entry name" value="Winged helix-like DNA-binding domain superfamily/Winged helix DNA-binding domain"/>
    <property type="match status" value="1"/>
</dbReference>
<dbReference type="PANTHER" id="PTHR10015:SF206">
    <property type="entry name" value="HSF-TYPE DNA-BINDING DOMAIN-CONTAINING PROTEIN"/>
    <property type="match status" value="1"/>
</dbReference>
<comment type="caution">
    <text evidence="7">The sequence shown here is derived from an EMBL/GenBank/DDBJ whole genome shotgun (WGS) entry which is preliminary data.</text>
</comment>
<feature type="compositionally biased region" description="Low complexity" evidence="5">
    <location>
        <begin position="19"/>
        <end position="33"/>
    </location>
</feature>
<keyword evidence="3" id="KW-0539">Nucleus</keyword>
<dbReference type="AlphaFoldDB" id="A0A9N8E6X7"/>
<proteinExistence type="inferred from homology"/>
<dbReference type="Pfam" id="PF00447">
    <property type="entry name" value="HSF_DNA-bind"/>
    <property type="match status" value="1"/>
</dbReference>
<feature type="region of interest" description="Disordered" evidence="5">
    <location>
        <begin position="466"/>
        <end position="517"/>
    </location>
</feature>
<dbReference type="PANTHER" id="PTHR10015">
    <property type="entry name" value="HEAT SHOCK TRANSCRIPTION FACTOR"/>
    <property type="match status" value="1"/>
</dbReference>
<feature type="region of interest" description="Disordered" evidence="5">
    <location>
        <begin position="1"/>
        <end position="81"/>
    </location>
</feature>
<dbReference type="Proteomes" id="UP001153069">
    <property type="component" value="Unassembled WGS sequence"/>
</dbReference>
<feature type="compositionally biased region" description="Low complexity" evidence="5">
    <location>
        <begin position="508"/>
        <end position="517"/>
    </location>
</feature>
<gene>
    <name evidence="7" type="ORF">SEMRO_687_G187270.1</name>
</gene>
<dbReference type="GO" id="GO:0043565">
    <property type="term" value="F:sequence-specific DNA binding"/>
    <property type="evidence" value="ECO:0007669"/>
    <property type="project" value="InterPro"/>
</dbReference>
<dbReference type="OrthoDB" id="44091at2759"/>
<name>A0A9N8E6X7_9STRA</name>
<evidence type="ECO:0000256" key="2">
    <source>
        <dbReference type="ARBA" id="ARBA00023125"/>
    </source>
</evidence>
<comment type="similarity">
    <text evidence="4">Belongs to the HSF family.</text>
</comment>
<protein>
    <submittedName>
        <fullName evidence="7">Stress transcription factor A</fullName>
    </submittedName>
</protein>
<feature type="region of interest" description="Disordered" evidence="5">
    <location>
        <begin position="227"/>
        <end position="273"/>
    </location>
</feature>
<evidence type="ECO:0000256" key="3">
    <source>
        <dbReference type="ARBA" id="ARBA00023242"/>
    </source>
</evidence>
<keyword evidence="8" id="KW-1185">Reference proteome</keyword>
<keyword evidence="2" id="KW-0238">DNA-binding</keyword>
<feature type="domain" description="HSF-type DNA-binding" evidence="6">
    <location>
        <begin position="82"/>
        <end position="183"/>
    </location>
</feature>
<feature type="compositionally biased region" description="Low complexity" evidence="5">
    <location>
        <begin position="471"/>
        <end position="495"/>
    </location>
</feature>
<dbReference type="SMART" id="SM00415">
    <property type="entry name" value="HSF"/>
    <property type="match status" value="1"/>
</dbReference>
<dbReference type="SUPFAM" id="SSF46785">
    <property type="entry name" value="Winged helix' DNA-binding domain"/>
    <property type="match status" value="1"/>
</dbReference>
<feature type="compositionally biased region" description="Basic and acidic residues" evidence="5">
    <location>
        <begin position="1"/>
        <end position="11"/>
    </location>
</feature>
<dbReference type="EMBL" id="CAICTM010000686">
    <property type="protein sequence ID" value="CAB9514980.1"/>
    <property type="molecule type" value="Genomic_DNA"/>
</dbReference>
<evidence type="ECO:0000259" key="6">
    <source>
        <dbReference type="SMART" id="SM00415"/>
    </source>
</evidence>
<accession>A0A9N8E6X7</accession>
<evidence type="ECO:0000256" key="5">
    <source>
        <dbReference type="SAM" id="MobiDB-lite"/>
    </source>
</evidence>
<evidence type="ECO:0000256" key="4">
    <source>
        <dbReference type="RuleBase" id="RU004020"/>
    </source>
</evidence>
<dbReference type="GO" id="GO:0005634">
    <property type="term" value="C:nucleus"/>
    <property type="evidence" value="ECO:0007669"/>
    <property type="project" value="UniProtKB-SubCell"/>
</dbReference>
<dbReference type="FunFam" id="1.10.10.10:FF:000479">
    <property type="entry name" value="Predicted protein"/>
    <property type="match status" value="1"/>
</dbReference>
<evidence type="ECO:0000313" key="7">
    <source>
        <dbReference type="EMBL" id="CAB9514980.1"/>
    </source>
</evidence>
<dbReference type="InterPro" id="IPR036390">
    <property type="entry name" value="WH_DNA-bd_sf"/>
</dbReference>
<evidence type="ECO:0000256" key="1">
    <source>
        <dbReference type="ARBA" id="ARBA00004123"/>
    </source>
</evidence>
<feature type="compositionally biased region" description="Basic residues" evidence="5">
    <location>
        <begin position="231"/>
        <end position="245"/>
    </location>
</feature>
<feature type="compositionally biased region" description="Polar residues" evidence="5">
    <location>
        <begin position="250"/>
        <end position="259"/>
    </location>
</feature>
<dbReference type="GO" id="GO:0003700">
    <property type="term" value="F:DNA-binding transcription factor activity"/>
    <property type="evidence" value="ECO:0007669"/>
    <property type="project" value="InterPro"/>
</dbReference>
<sequence length="517" mass="55149">MMETTNKKSQAEDGAEELNAGNDAANVDQQQAASGVDEGNFSALLPVDEATLEGTGGDSEAEGKEADPVAASVGDSSAAASDPTRFPFKLHRMLSEIETGSLGMEGIVSWQPHGRCFMIRDKKAFTDTVMPKYFYQLKYVSFQRQLNLYGFKKIYGQGPDKGAYYHELFLRGKSEVAGSIQRVKPAKGSDRTKGKSEEPEINFYALPPLDDKAIFCLEEREKMLLEEKASPKSKSKGSKRRKSRASLKSTGSGNSPAQQETKEESSSAGLVEPTPLRGVAVSAGESLGALSAHAGGSLPPMEANLANSASLSSTFPNPSGHGLGSQQPFDIQHVQQLPPHAQSLMRQHMGSNMPTTGNSNQASSVAAAAGANPFGMMNHPLFGNLQQQQEQGAIQSLQSAQEQMAALLGGGDNSHAAAHQLSDLEPTPIKPGMQQLLPSMSATEQSSNFFQQQQRILHQLQNQSGLSGVPQRLEQQQPQPGQQQGQNQDAQTDLQFPSPQGGGGEGGPNANNNSWMG</sequence>
<comment type="subcellular location">
    <subcellularLocation>
        <location evidence="1">Nucleus</location>
    </subcellularLocation>
</comment>
<dbReference type="InterPro" id="IPR000232">
    <property type="entry name" value="HSF_DNA-bd"/>
</dbReference>
<reference evidence="7" key="1">
    <citation type="submission" date="2020-06" db="EMBL/GenBank/DDBJ databases">
        <authorList>
            <consortium name="Plant Systems Biology data submission"/>
        </authorList>
    </citation>
    <scope>NUCLEOTIDE SEQUENCE</scope>
    <source>
        <strain evidence="7">D6</strain>
    </source>
</reference>
<feature type="compositionally biased region" description="Low complexity" evidence="5">
    <location>
        <begin position="68"/>
        <end position="81"/>
    </location>
</feature>
<organism evidence="7 8">
    <name type="scientific">Seminavis robusta</name>
    <dbReference type="NCBI Taxonomy" id="568900"/>
    <lineage>
        <taxon>Eukaryota</taxon>
        <taxon>Sar</taxon>
        <taxon>Stramenopiles</taxon>
        <taxon>Ochrophyta</taxon>
        <taxon>Bacillariophyta</taxon>
        <taxon>Bacillariophyceae</taxon>
        <taxon>Bacillariophycidae</taxon>
        <taxon>Naviculales</taxon>
        <taxon>Naviculaceae</taxon>
        <taxon>Seminavis</taxon>
    </lineage>
</organism>